<evidence type="ECO:0000259" key="8">
    <source>
        <dbReference type="Pfam" id="PF08439"/>
    </source>
</evidence>
<dbReference type="PANTHER" id="PTHR34217:SF1">
    <property type="entry name" value="CARBOXYPEPTIDASE 1"/>
    <property type="match status" value="1"/>
</dbReference>
<keyword evidence="10" id="KW-1185">Reference proteome</keyword>
<feature type="domain" description="Peptidase M3A/M3B catalytic" evidence="7">
    <location>
        <begin position="197"/>
        <end position="575"/>
    </location>
</feature>
<accession>A0A5C1QKZ9</accession>
<keyword evidence="1 6" id="KW-0645">Protease</keyword>
<gene>
    <name evidence="9" type="ORF">EXM22_08430</name>
</gene>
<feature type="domain" description="Oligopeptidase F N-terminal" evidence="8">
    <location>
        <begin position="122"/>
        <end position="178"/>
    </location>
</feature>
<comment type="cofactor">
    <cofactor evidence="6">
        <name>Zn(2+)</name>
        <dbReference type="ChEBI" id="CHEBI:29105"/>
    </cofactor>
    <text evidence="6">Binds 1 zinc ion.</text>
</comment>
<keyword evidence="4 6" id="KW-0862">Zinc</keyword>
<dbReference type="InterPro" id="IPR001567">
    <property type="entry name" value="Pept_M3A_M3B_dom"/>
</dbReference>
<protein>
    <submittedName>
        <fullName evidence="9">M3 family oligoendopeptidase</fullName>
    </submittedName>
</protein>
<evidence type="ECO:0000259" key="7">
    <source>
        <dbReference type="Pfam" id="PF01432"/>
    </source>
</evidence>
<evidence type="ECO:0000313" key="10">
    <source>
        <dbReference type="Proteomes" id="UP000324209"/>
    </source>
</evidence>
<dbReference type="InterPro" id="IPR042088">
    <property type="entry name" value="OligoPept_F_C"/>
</dbReference>
<evidence type="ECO:0000256" key="4">
    <source>
        <dbReference type="ARBA" id="ARBA00022833"/>
    </source>
</evidence>
<dbReference type="Pfam" id="PF08439">
    <property type="entry name" value="Peptidase_M3_N"/>
    <property type="match status" value="1"/>
</dbReference>
<dbReference type="KEGG" id="ock:EXM22_08430"/>
<dbReference type="CDD" id="cd09607">
    <property type="entry name" value="M3B_PepF"/>
    <property type="match status" value="1"/>
</dbReference>
<evidence type="ECO:0000256" key="3">
    <source>
        <dbReference type="ARBA" id="ARBA00022801"/>
    </source>
</evidence>
<dbReference type="GO" id="GO:0006508">
    <property type="term" value="P:proteolysis"/>
    <property type="evidence" value="ECO:0007669"/>
    <property type="project" value="UniProtKB-KW"/>
</dbReference>
<keyword evidence="2 6" id="KW-0479">Metal-binding</keyword>
<keyword evidence="3 6" id="KW-0378">Hydrolase</keyword>
<dbReference type="InterPro" id="IPR011977">
    <property type="entry name" value="Pept_M3B_clade3"/>
</dbReference>
<dbReference type="Pfam" id="PF01432">
    <property type="entry name" value="Peptidase_M3"/>
    <property type="match status" value="1"/>
</dbReference>
<evidence type="ECO:0000256" key="6">
    <source>
        <dbReference type="RuleBase" id="RU003435"/>
    </source>
</evidence>
<dbReference type="InterPro" id="IPR034006">
    <property type="entry name" value="M3B_PepF_2"/>
</dbReference>
<reference evidence="9 10" key="1">
    <citation type="submission" date="2019-02" db="EMBL/GenBank/DDBJ databases">
        <title>Complete Genome Sequence and Methylome Analysis of free living Spirochaetas.</title>
        <authorList>
            <person name="Fomenkov A."/>
            <person name="Dubinina G."/>
            <person name="Leshcheva N."/>
            <person name="Mikheeva N."/>
            <person name="Grabovich M."/>
            <person name="Vincze T."/>
            <person name="Roberts R.J."/>
        </authorList>
    </citation>
    <scope>NUCLEOTIDE SEQUENCE [LARGE SCALE GENOMIC DNA]</scope>
    <source>
        <strain evidence="9 10">K2</strain>
    </source>
</reference>
<organism evidence="9 10">
    <name type="scientific">Oceanispirochaeta crateris</name>
    <dbReference type="NCBI Taxonomy" id="2518645"/>
    <lineage>
        <taxon>Bacteria</taxon>
        <taxon>Pseudomonadati</taxon>
        <taxon>Spirochaetota</taxon>
        <taxon>Spirochaetia</taxon>
        <taxon>Spirochaetales</taxon>
        <taxon>Spirochaetaceae</taxon>
        <taxon>Oceanispirochaeta</taxon>
    </lineage>
</organism>
<dbReference type="PANTHER" id="PTHR34217">
    <property type="entry name" value="METAL-DEPENDENT CARBOXYPEPTIDASE"/>
    <property type="match status" value="1"/>
</dbReference>
<dbReference type="NCBIfam" id="TIGR02290">
    <property type="entry name" value="M3_fam_3"/>
    <property type="match status" value="1"/>
</dbReference>
<evidence type="ECO:0000256" key="5">
    <source>
        <dbReference type="ARBA" id="ARBA00023049"/>
    </source>
</evidence>
<dbReference type="GO" id="GO:0004222">
    <property type="term" value="F:metalloendopeptidase activity"/>
    <property type="evidence" value="ECO:0007669"/>
    <property type="project" value="InterPro"/>
</dbReference>
<dbReference type="GO" id="GO:0046872">
    <property type="term" value="F:metal ion binding"/>
    <property type="evidence" value="ECO:0007669"/>
    <property type="project" value="UniProtKB-UniRule"/>
</dbReference>
<dbReference type="OrthoDB" id="9769691at2"/>
<dbReference type="AlphaFoldDB" id="A0A5C1QKZ9"/>
<proteinExistence type="inferred from homology"/>
<name>A0A5C1QKZ9_9SPIO</name>
<evidence type="ECO:0000256" key="1">
    <source>
        <dbReference type="ARBA" id="ARBA00022670"/>
    </source>
</evidence>
<evidence type="ECO:0000256" key="2">
    <source>
        <dbReference type="ARBA" id="ARBA00022723"/>
    </source>
</evidence>
<comment type="similarity">
    <text evidence="6">Belongs to the peptidase M3 family.</text>
</comment>
<dbReference type="Gene3D" id="1.20.140.70">
    <property type="entry name" value="Oligopeptidase f, N-terminal domain"/>
    <property type="match status" value="1"/>
</dbReference>
<dbReference type="Gene3D" id="1.10.1370.20">
    <property type="entry name" value="Oligoendopeptidase f, C-terminal domain"/>
    <property type="match status" value="1"/>
</dbReference>
<dbReference type="SUPFAM" id="SSF55486">
    <property type="entry name" value="Metalloproteases ('zincins'), catalytic domain"/>
    <property type="match status" value="1"/>
</dbReference>
<dbReference type="InterPro" id="IPR013647">
    <property type="entry name" value="OligopepF_N_dom"/>
</dbReference>
<dbReference type="RefSeq" id="WP_149486088.1">
    <property type="nucleotide sequence ID" value="NZ_CP036150.1"/>
</dbReference>
<evidence type="ECO:0000313" key="9">
    <source>
        <dbReference type="EMBL" id="QEN08008.1"/>
    </source>
</evidence>
<keyword evidence="5 6" id="KW-0482">Metalloprotease</keyword>
<dbReference type="GO" id="GO:0004181">
    <property type="term" value="F:metallocarboxypeptidase activity"/>
    <property type="evidence" value="ECO:0007669"/>
    <property type="project" value="InterPro"/>
</dbReference>
<dbReference type="Proteomes" id="UP000324209">
    <property type="component" value="Chromosome"/>
</dbReference>
<dbReference type="EMBL" id="CP036150">
    <property type="protein sequence ID" value="QEN08008.1"/>
    <property type="molecule type" value="Genomic_DNA"/>
</dbReference>
<sequence>MKKNDLPAWDLNMYPGLDSDEYKSNRCEMEKILADLSVLLKKDELWQGKSLKSLEEVIPLLNRAHDIYESLESYTYCSYSVQTDNVTALNALNALEESALPFNGILVRFKNRLADSQSSEKDWKESPILKDYLYFLKESLKEQKFQLSPLEEDLAADLSRSGGTAWGRLQESISSSLKTEWEEGEEKTVTQLRLLSTHADREIRKKAWKKELQCWESMEIPLAAALNGVKGFSHTLNSRRGYKTTLERSTHQAGMSQTTLEAMIGSMKKSLPDFRRFMKAKASAMGLERLSWYDTVAPLSNAKDEWTWDRARGFIIEHFSSLSPAYSDFARFCFDKNWIDAPPRKAKVGGAYCISFPLTEESRIMTNFSGSFSDVSTIAHELGHAWHHEVLKKAPALHRHYPMTLAETASIFSETLVFQACSKQASHHEKASLLDSTLMDSNQVITDILSRFLFEQELMERRSSGEVSPEELKQMMLQAQDLTYGEALSEDERHPWMWAVKGHYYNQDLGFYNFPYAFGLLFALGLYSLYEEMGSDFSELYTKVLLKTGQASAEDCAAEAGIDLRGQAFWDRSLGIIKKQIDEYCSLVQP</sequence>
<dbReference type="InterPro" id="IPR001333">
    <property type="entry name" value="Peptidase_M32_Taq"/>
</dbReference>